<dbReference type="InterPro" id="IPR014811">
    <property type="entry name" value="ArgoL1"/>
</dbReference>
<feature type="compositionally biased region" description="Polar residues" evidence="2">
    <location>
        <begin position="42"/>
        <end position="57"/>
    </location>
</feature>
<dbReference type="Pfam" id="PF08699">
    <property type="entry name" value="ArgoL1"/>
    <property type="match status" value="1"/>
</dbReference>
<dbReference type="PROSITE" id="PS50821">
    <property type="entry name" value="PAZ"/>
    <property type="match status" value="1"/>
</dbReference>
<dbReference type="InterPro" id="IPR032474">
    <property type="entry name" value="Argonaute_N"/>
</dbReference>
<dbReference type="InterPro" id="IPR045246">
    <property type="entry name" value="Piwi_ago-like"/>
</dbReference>
<feature type="compositionally biased region" description="Polar residues" evidence="2">
    <location>
        <begin position="15"/>
        <end position="30"/>
    </location>
</feature>
<protein>
    <submittedName>
        <fullName evidence="6">Piwi-domain-containing protein</fullName>
    </submittedName>
</protein>
<dbReference type="SMART" id="SM00949">
    <property type="entry name" value="PAZ"/>
    <property type="match status" value="1"/>
</dbReference>
<dbReference type="RefSeq" id="XP_033461863.1">
    <property type="nucleotide sequence ID" value="XM_033599148.1"/>
</dbReference>
<dbReference type="SMART" id="SM01163">
    <property type="entry name" value="DUF1785"/>
    <property type="match status" value="1"/>
</dbReference>
<evidence type="ECO:0000259" key="3">
    <source>
        <dbReference type="PROSITE" id="PS50821"/>
    </source>
</evidence>
<dbReference type="Proteomes" id="UP000504637">
    <property type="component" value="Unplaced"/>
</dbReference>
<dbReference type="PANTHER" id="PTHR22891">
    <property type="entry name" value="EUKARYOTIC TRANSLATION INITIATION FACTOR 2C"/>
    <property type="match status" value="1"/>
</dbReference>
<dbReference type="SUPFAM" id="SSF53098">
    <property type="entry name" value="Ribonuclease H-like"/>
    <property type="match status" value="1"/>
</dbReference>
<dbReference type="InterPro" id="IPR036085">
    <property type="entry name" value="PAZ_dom_sf"/>
</dbReference>
<dbReference type="InterPro" id="IPR012337">
    <property type="entry name" value="RNaseH-like_sf"/>
</dbReference>
<sequence length="935" mass="104670">MSTSRGRQSSEREPTTPTRSLRRSSGQEQMGSPARSHRGSDAGSQHGSQPRRPTTQQLVPVAMAKNVDLPSAGWYAFRNMEVPNVLPARPAKPSAAGQAIKVGLNTFNVAGIKLKPVYQYDVMIGSGTEKRGLIKKVWGVISKKLGAAFIFDGVNLAWSQTRVDREVRMLVDMDKEQGRETRSGKSNEHRVVVRLTATIAFDKLDAYLRNGVSFDKDILMAINFLDHLLREWPSSQYTAIKRNFFQHGERRFDLGGGIEAFKGVYQTMRIVHAGPKLARLSVILDVANGTFWTQGRLLDTAVTICGARDPGDLQNKLRQNPRQGEIFLKKLRKLHVVAKHRDGEPIPIVVDRFVFQSAKERKFEGADGKTISIYEYYAKKYNVYLKFDLPLVKATRGQNTLFPMELLYIEENSRYNFKLDERQTSNMIRFAVEPPPQRWQAIEHGLKMLNWNNDPYLKQHGLQIDTRKTVVDGRLLPAPTVKYGTGEAKPGTSGRWDLKGKKFLTPNPVPLKSWGVCVVSGRRGGKPDRSVIENFMKAFIQTYQSHGGRVENKTPILIGGEGEDAGSWVTETWNRAGQQSNMRPQILVFILPDKNSTVYNRIKRSAECRYGVVSQCMQFAHVQKCQGQYMSNVCMKFNCKLGGSTSRATGQKSSGPTGLFTAGPPMIIGADVSHAAPGTQNLSMAAMTMSLDKLATRFAATVQTNGYRTEMILTETIQKDFGQLAQQWMKNVNNGKIPSRVYYFRDGVSEGQYSQVLEQEVSDLKALFKTFGGKDAGACKFLVVVGSKRHHVRFFPERGDRNGNPLPGTLVETGVTHPFENDFYLCGHVALKGTARPMHYHVLLNEPELSNEEIQTMIYEHGYQYARATTPVSMFPAIYYAHIASLRGTCHDLKWNDSSSGNEKPSSDSTPAPGDFSKCMDMPNQGEIRTSMWFI</sequence>
<dbReference type="Gene3D" id="3.30.420.10">
    <property type="entry name" value="Ribonuclease H-like superfamily/Ribonuclease H"/>
    <property type="match status" value="1"/>
</dbReference>
<feature type="region of interest" description="Disordered" evidence="2">
    <location>
        <begin position="1"/>
        <end position="57"/>
    </location>
</feature>
<dbReference type="Gene3D" id="2.170.260.10">
    <property type="entry name" value="paz domain"/>
    <property type="match status" value="1"/>
</dbReference>
<dbReference type="Pfam" id="PF16487">
    <property type="entry name" value="ArgoMid"/>
    <property type="match status" value="1"/>
</dbReference>
<dbReference type="Pfam" id="PF16486">
    <property type="entry name" value="ArgoN"/>
    <property type="match status" value="1"/>
</dbReference>
<gene>
    <name evidence="6" type="ORF">K489DRAFT_142633</name>
</gene>
<accession>A0A6J3MDA9</accession>
<dbReference type="Pfam" id="PF16488">
    <property type="entry name" value="ArgoL2"/>
    <property type="match status" value="1"/>
</dbReference>
<feature type="region of interest" description="Disordered" evidence="2">
    <location>
        <begin position="897"/>
        <end position="923"/>
    </location>
</feature>
<reference evidence="6" key="2">
    <citation type="submission" date="2020-04" db="EMBL/GenBank/DDBJ databases">
        <authorList>
            <consortium name="NCBI Genome Project"/>
        </authorList>
    </citation>
    <scope>NUCLEOTIDE SEQUENCE</scope>
    <source>
        <strain evidence="6">CBS 342.82</strain>
    </source>
</reference>
<reference evidence="6" key="1">
    <citation type="submission" date="2020-01" db="EMBL/GenBank/DDBJ databases">
        <authorList>
            <consortium name="DOE Joint Genome Institute"/>
            <person name="Haridas S."/>
            <person name="Albert R."/>
            <person name="Binder M."/>
            <person name="Bloem J."/>
            <person name="Labutti K."/>
            <person name="Salamov A."/>
            <person name="Andreopoulos B."/>
            <person name="Baker S.E."/>
            <person name="Barry K."/>
            <person name="Bills G."/>
            <person name="Bluhm B.H."/>
            <person name="Cannon C."/>
            <person name="Castanera R."/>
            <person name="Culley D.E."/>
            <person name="Daum C."/>
            <person name="Ezra D."/>
            <person name="Gonzalez J.B."/>
            <person name="Henrissat B."/>
            <person name="Kuo A."/>
            <person name="Liang C."/>
            <person name="Lipzen A."/>
            <person name="Lutzoni F."/>
            <person name="Magnuson J."/>
            <person name="Mondo S."/>
            <person name="Nolan M."/>
            <person name="Ohm R."/>
            <person name="Pangilinan J."/>
            <person name="Park H.-J."/>
            <person name="Ramirez L."/>
            <person name="Alfaro M."/>
            <person name="Sun H."/>
            <person name="Tritt A."/>
            <person name="Yoshinaga Y."/>
            <person name="Zwiers L.-H."/>
            <person name="Turgeon B.G."/>
            <person name="Goodwin S.B."/>
            <person name="Spatafora J.W."/>
            <person name="Crous P.W."/>
            <person name="Grigoriev I.V."/>
        </authorList>
    </citation>
    <scope>NUCLEOTIDE SEQUENCE</scope>
    <source>
        <strain evidence="6">CBS 342.82</strain>
    </source>
</reference>
<dbReference type="Pfam" id="PF02171">
    <property type="entry name" value="Piwi"/>
    <property type="match status" value="1"/>
</dbReference>
<dbReference type="GO" id="GO:0003723">
    <property type="term" value="F:RNA binding"/>
    <property type="evidence" value="ECO:0007669"/>
    <property type="project" value="InterPro"/>
</dbReference>
<dbReference type="InterPro" id="IPR003165">
    <property type="entry name" value="Piwi"/>
</dbReference>
<dbReference type="PROSITE" id="PS50822">
    <property type="entry name" value="PIWI"/>
    <property type="match status" value="1"/>
</dbReference>
<evidence type="ECO:0000313" key="6">
    <source>
        <dbReference type="RefSeq" id="XP_033461863.1"/>
    </source>
</evidence>
<dbReference type="CDD" id="cd04657">
    <property type="entry name" value="Piwi_ago-like"/>
    <property type="match status" value="1"/>
</dbReference>
<evidence type="ECO:0000256" key="2">
    <source>
        <dbReference type="SAM" id="MobiDB-lite"/>
    </source>
</evidence>
<feature type="domain" description="PAZ" evidence="3">
    <location>
        <begin position="312"/>
        <end position="411"/>
    </location>
</feature>
<dbReference type="AlphaFoldDB" id="A0A6J3MDA9"/>
<dbReference type="SUPFAM" id="SSF101690">
    <property type="entry name" value="PAZ domain"/>
    <property type="match status" value="1"/>
</dbReference>
<feature type="compositionally biased region" description="Polar residues" evidence="2">
    <location>
        <begin position="897"/>
        <end position="910"/>
    </location>
</feature>
<keyword evidence="5" id="KW-1185">Reference proteome</keyword>
<evidence type="ECO:0000313" key="5">
    <source>
        <dbReference type="Proteomes" id="UP000504637"/>
    </source>
</evidence>
<proteinExistence type="inferred from homology"/>
<evidence type="ECO:0000256" key="1">
    <source>
        <dbReference type="RuleBase" id="RU361178"/>
    </source>
</evidence>
<reference evidence="6" key="3">
    <citation type="submission" date="2025-08" db="UniProtKB">
        <authorList>
            <consortium name="RefSeq"/>
        </authorList>
    </citation>
    <scope>IDENTIFICATION</scope>
    <source>
        <strain evidence="6">CBS 342.82</strain>
    </source>
</reference>
<name>A0A6J3MDA9_9PEZI</name>
<dbReference type="Pfam" id="PF02170">
    <property type="entry name" value="PAZ"/>
    <property type="match status" value="1"/>
</dbReference>
<dbReference type="InterPro" id="IPR036397">
    <property type="entry name" value="RNaseH_sf"/>
</dbReference>
<dbReference type="SMART" id="SM00950">
    <property type="entry name" value="Piwi"/>
    <property type="match status" value="1"/>
</dbReference>
<dbReference type="InterPro" id="IPR032473">
    <property type="entry name" value="Argonaute_Mid_dom"/>
</dbReference>
<dbReference type="OrthoDB" id="10252740at2759"/>
<dbReference type="CDD" id="cd02846">
    <property type="entry name" value="PAZ_argonaute_like"/>
    <property type="match status" value="1"/>
</dbReference>
<dbReference type="InterPro" id="IPR003100">
    <property type="entry name" value="PAZ_dom"/>
</dbReference>
<organism evidence="6">
    <name type="scientific">Dissoconium aciculare CBS 342.82</name>
    <dbReference type="NCBI Taxonomy" id="1314786"/>
    <lineage>
        <taxon>Eukaryota</taxon>
        <taxon>Fungi</taxon>
        <taxon>Dikarya</taxon>
        <taxon>Ascomycota</taxon>
        <taxon>Pezizomycotina</taxon>
        <taxon>Dothideomycetes</taxon>
        <taxon>Dothideomycetidae</taxon>
        <taxon>Mycosphaerellales</taxon>
        <taxon>Dissoconiaceae</taxon>
        <taxon>Dissoconium</taxon>
    </lineage>
</organism>
<evidence type="ECO:0000259" key="4">
    <source>
        <dbReference type="PROSITE" id="PS50822"/>
    </source>
</evidence>
<comment type="similarity">
    <text evidence="1">Belongs to the argonaute family.</text>
</comment>
<dbReference type="InterPro" id="IPR032472">
    <property type="entry name" value="ArgoL2"/>
</dbReference>
<dbReference type="Gene3D" id="3.40.50.2300">
    <property type="match status" value="1"/>
</dbReference>
<dbReference type="GeneID" id="54356947"/>
<feature type="domain" description="Piwi" evidence="4">
    <location>
        <begin position="586"/>
        <end position="885"/>
    </location>
</feature>